<dbReference type="HOGENOM" id="CLU_891952_0_0_1"/>
<dbReference type="AlphaFoldDB" id="A0A024RZT8"/>
<feature type="compositionally biased region" description="Low complexity" evidence="1">
    <location>
        <begin position="254"/>
        <end position="266"/>
    </location>
</feature>
<feature type="compositionally biased region" description="Polar residues" evidence="1">
    <location>
        <begin position="152"/>
        <end position="173"/>
    </location>
</feature>
<gene>
    <name evidence="3" type="ORF">M419DRAFT_11657</name>
</gene>
<evidence type="ECO:0000313" key="3">
    <source>
        <dbReference type="EMBL" id="ETR98618.1"/>
    </source>
</evidence>
<sequence length="312" mass="34457">MGPFEWLAAQNEGVVIAVILVAVIALVLVLPFVVTGTCYYVDRGVRLAFKSCRSLWRDYRAVADQDVVAMEKGEYRSQQTAPVVAPLPTQASLPAFFLTEQAMASPQLFMPLEPPGAQQVFVPPETPIIQPLPQVFIPAERSDKYHARSHSRLLSLTDGSERTPTLATEENMSLISANDDIDLSMEVEVASFTNEDMSTASSGEDLASSSEEKLSSPLTDKSEPFIRIRKQSPSLHETTAGSTEKTGYSDEGSPPHTDTTRATTPETESERNHRLSEKAKARPWEAPNPRPRTPRLLLRLHRVSEHTNSETD</sequence>
<proteinExistence type="predicted"/>
<evidence type="ECO:0000313" key="4">
    <source>
        <dbReference type="Proteomes" id="UP000024376"/>
    </source>
</evidence>
<organism evidence="3 4">
    <name type="scientific">Hypocrea jecorina (strain ATCC 56765 / BCRC 32924 / NRRL 11460 / Rut C-30)</name>
    <name type="common">Trichoderma reesei</name>
    <dbReference type="NCBI Taxonomy" id="1344414"/>
    <lineage>
        <taxon>Eukaryota</taxon>
        <taxon>Fungi</taxon>
        <taxon>Dikarya</taxon>
        <taxon>Ascomycota</taxon>
        <taxon>Pezizomycotina</taxon>
        <taxon>Sordariomycetes</taxon>
        <taxon>Hypocreomycetidae</taxon>
        <taxon>Hypocreales</taxon>
        <taxon>Hypocreaceae</taxon>
        <taxon>Trichoderma</taxon>
    </lineage>
</organism>
<feature type="region of interest" description="Disordered" evidence="1">
    <location>
        <begin position="194"/>
        <end position="312"/>
    </location>
</feature>
<accession>A0A024RZT8</accession>
<dbReference type="EMBL" id="KI911161">
    <property type="protein sequence ID" value="ETR98618.1"/>
    <property type="molecule type" value="Genomic_DNA"/>
</dbReference>
<feature type="region of interest" description="Disordered" evidence="1">
    <location>
        <begin position="148"/>
        <end position="173"/>
    </location>
</feature>
<dbReference type="Proteomes" id="UP000024376">
    <property type="component" value="Unassembled WGS sequence"/>
</dbReference>
<evidence type="ECO:0000256" key="2">
    <source>
        <dbReference type="SAM" id="Phobius"/>
    </source>
</evidence>
<feature type="compositionally biased region" description="Basic and acidic residues" evidence="1">
    <location>
        <begin position="210"/>
        <end position="226"/>
    </location>
</feature>
<feature type="compositionally biased region" description="Polar residues" evidence="1">
    <location>
        <begin position="231"/>
        <end position="246"/>
    </location>
</feature>
<protein>
    <submittedName>
        <fullName evidence="3">Uncharacterized protein</fullName>
    </submittedName>
</protein>
<dbReference type="OrthoDB" id="10509593at2759"/>
<feature type="transmembrane region" description="Helical" evidence="2">
    <location>
        <begin position="14"/>
        <end position="41"/>
    </location>
</feature>
<evidence type="ECO:0000256" key="1">
    <source>
        <dbReference type="SAM" id="MobiDB-lite"/>
    </source>
</evidence>
<feature type="compositionally biased region" description="Basic and acidic residues" evidence="1">
    <location>
        <begin position="302"/>
        <end position="312"/>
    </location>
</feature>
<keyword evidence="2" id="KW-1133">Transmembrane helix</keyword>
<name>A0A024RZT8_HYPJR</name>
<dbReference type="KEGG" id="trr:M419DRAFT_11657"/>
<keyword evidence="2" id="KW-0812">Transmembrane</keyword>
<feature type="compositionally biased region" description="Basic and acidic residues" evidence="1">
    <location>
        <begin position="268"/>
        <end position="283"/>
    </location>
</feature>
<keyword evidence="2" id="KW-0472">Membrane</keyword>
<reference evidence="4" key="1">
    <citation type="journal article" date="2013" name="Ind. Biotechnol.">
        <title>Comparative genomics analysis of Trichoderma reesei strains.</title>
        <authorList>
            <person name="Koike H."/>
            <person name="Aerts A."/>
            <person name="LaButti K."/>
            <person name="Grigoriev I.V."/>
            <person name="Baker S.E."/>
        </authorList>
    </citation>
    <scope>NUCLEOTIDE SEQUENCE [LARGE SCALE GENOMIC DNA]</scope>
    <source>
        <strain evidence="4">ATCC 56765 / BCRC 32924 / NRRL 11460 / Rut C-30</strain>
    </source>
</reference>